<accession>A0ABV5WG46</accession>
<evidence type="ECO:0000313" key="1">
    <source>
        <dbReference type="EMBL" id="MFB9759564.1"/>
    </source>
</evidence>
<comment type="caution">
    <text evidence="1">The sequence shown here is derived from an EMBL/GenBank/DDBJ whole genome shotgun (WGS) entry which is preliminary data.</text>
</comment>
<dbReference type="RefSeq" id="WP_379949867.1">
    <property type="nucleotide sequence ID" value="NZ_JBHMAF010000073.1"/>
</dbReference>
<name>A0ABV5WG46_9BACI</name>
<sequence length="54" mass="5821">MSNKLLGPAKEKLVLAAKCVEEGGGIVAPSDINLALTLNPWREEGNFKQKVDVQ</sequence>
<keyword evidence="2" id="KW-1185">Reference proteome</keyword>
<gene>
    <name evidence="1" type="ORF">ACFFMS_14135</name>
</gene>
<organism evidence="1 2">
    <name type="scientific">Ectobacillus funiculus</name>
    <dbReference type="NCBI Taxonomy" id="137993"/>
    <lineage>
        <taxon>Bacteria</taxon>
        <taxon>Bacillati</taxon>
        <taxon>Bacillota</taxon>
        <taxon>Bacilli</taxon>
        <taxon>Bacillales</taxon>
        <taxon>Bacillaceae</taxon>
        <taxon>Ectobacillus</taxon>
    </lineage>
</organism>
<dbReference type="EMBL" id="JBHMAF010000073">
    <property type="protein sequence ID" value="MFB9759564.1"/>
    <property type="molecule type" value="Genomic_DNA"/>
</dbReference>
<proteinExistence type="predicted"/>
<evidence type="ECO:0000313" key="2">
    <source>
        <dbReference type="Proteomes" id="UP001589609"/>
    </source>
</evidence>
<reference evidence="1 2" key="1">
    <citation type="submission" date="2024-09" db="EMBL/GenBank/DDBJ databases">
        <authorList>
            <person name="Sun Q."/>
            <person name="Mori K."/>
        </authorList>
    </citation>
    <scope>NUCLEOTIDE SEQUENCE [LARGE SCALE GENOMIC DNA]</scope>
    <source>
        <strain evidence="1 2">JCM 11201</strain>
    </source>
</reference>
<dbReference type="Proteomes" id="UP001589609">
    <property type="component" value="Unassembled WGS sequence"/>
</dbReference>
<protein>
    <submittedName>
        <fullName evidence="1">Uncharacterized protein</fullName>
    </submittedName>
</protein>